<accession>A0ABX9Q6F8</accession>
<gene>
    <name evidence="2" type="ORF">D7Y13_38290</name>
</gene>
<dbReference type="InterPro" id="IPR013783">
    <property type="entry name" value="Ig-like_fold"/>
</dbReference>
<dbReference type="EMBL" id="RAWI01000542">
    <property type="protein sequence ID" value="RKH91884.1"/>
    <property type="molecule type" value="Genomic_DNA"/>
</dbReference>
<name>A0ABX9Q6F8_9BACT</name>
<organism evidence="2 3">
    <name type="scientific">Corallococcus praedator</name>
    <dbReference type="NCBI Taxonomy" id="2316724"/>
    <lineage>
        <taxon>Bacteria</taxon>
        <taxon>Pseudomonadati</taxon>
        <taxon>Myxococcota</taxon>
        <taxon>Myxococcia</taxon>
        <taxon>Myxococcales</taxon>
        <taxon>Cystobacterineae</taxon>
        <taxon>Myxococcaceae</taxon>
        <taxon>Corallococcus</taxon>
    </lineage>
</organism>
<feature type="domain" description="Bacterial Ig-like" evidence="1">
    <location>
        <begin position="264"/>
        <end position="337"/>
    </location>
</feature>
<dbReference type="Gene3D" id="2.60.40.10">
    <property type="entry name" value="Immunoglobulins"/>
    <property type="match status" value="7"/>
</dbReference>
<proteinExistence type="predicted"/>
<feature type="domain" description="Bacterial Ig-like" evidence="1">
    <location>
        <begin position="93"/>
        <end position="163"/>
    </location>
</feature>
<evidence type="ECO:0000313" key="3">
    <source>
        <dbReference type="Proteomes" id="UP000278907"/>
    </source>
</evidence>
<sequence>MSGRADAGILVTLFINDDPGVTNIGVDAGAWSYLPSVSLREGLNWIRVRSKNAAGNESPFSNTHVFTVDTTAPSLPTISAPDAGAFVRSSALFFQGTADPDTTVSLLFDGADAGTAFASRTGNVWLFADPLPLNEGPHILRARAIDAAGNRSDSAPRSFTVDNTPPVTSLTVTPNTPVTKVRTRLFTFTSEAGADFECRVDSGNFTPCASAQSLDFGEGLHSFEVRAKDKAGNVDPTPESHNWETDLTLPGAPLLTSPDAGAYVATTTPVISGTAEAKSKVTVVVGGQSKGPVDADAAGRWELPVTLVEGTYSLKATAMDTAGNVSPDSVSRSFTVDITAPDTLLDPGSIPEAYSSNTTFPFSFSFIGKPGETGTFECSLDTAGFAPCVSPLTVNVGIKPVGEGPHVFRVRAKDPAENVDGSPAIVNWTVDREAPDTILTSFPDRKTNVRTFTFTFTSTEKEADFQCILDGAGPVGLPFTANCNGGSYAVNVGDGPHTLWVRAQDKAKNIDSSAASFSWEVDATSPAKPAVTSPPQGTFVNTTLPLLKGTAEPGAQVRVFADGVQVGSTTANPQGTWSISPSVELSEGEQEITADATDSYSNRSAPSDPHRFTVDSIAPETKLTKTPPSLDKSGQATFEFNSPAVGNPGTLDPNATFECLVDDRPLVPDCVSPYTVTVGNGSHIFTVRAKDAAGNRDQTPETYSWVVDGTPPDVTIKSKPAAKTNEQVAKFIFESTAPKATFPCQLDTLPAIEDCTANYTSGVLAPGPHMLVVRARNLAGSESPPARWDWVIDTNLPDTIISKAPPELTNVQIFSFEFTSNRPPEEVVTFYCSLDRASEIQDCKSPLVVQVISDGEHTLKITAEDAVGNKDAEPAVHIWTVDTQRPDTLLLEEPKYPGKLVNTSRWPFGFTSTEARGRFECRLDLALPLGCVSPFETDYADGSHTLEIRAIDAAGNEDASPVSYSWVVDTQAPSAPALTTPSAEALVATATPVLEGSSEPGSTVYVSVDGVPVGTVVANDVGRWSYAPTQPLRDGAHAIELRAKDAAGNSSESSTATSLSVDTLVPDTTITAGPQDRVRTTSATFQFSSTEEGATFECSLNNVEFTPCDAQISFEVFEGANSFQVRARDRAGNVDPSPETRAWRVSLGSDTRTLGGGLSCSSSGGGVPFGMLAGLVGLALMKGRRRRV</sequence>
<reference evidence="2 3" key="1">
    <citation type="submission" date="2018-09" db="EMBL/GenBank/DDBJ databases">
        <authorList>
            <person name="Livingstone P.G."/>
            <person name="Whitworth D.E."/>
        </authorList>
    </citation>
    <scope>NUCLEOTIDE SEQUENCE [LARGE SCALE GENOMIC DNA]</scope>
    <source>
        <strain evidence="2 3">CA031B</strain>
    </source>
</reference>
<dbReference type="InterPro" id="IPR044016">
    <property type="entry name" value="Big_13"/>
</dbReference>
<evidence type="ECO:0000259" key="1">
    <source>
        <dbReference type="Pfam" id="PF19077"/>
    </source>
</evidence>
<dbReference type="PANTHER" id="PTHR34677">
    <property type="match status" value="1"/>
</dbReference>
<dbReference type="NCBIfam" id="NF033510">
    <property type="entry name" value="Ca_tandemer"/>
    <property type="match status" value="4"/>
</dbReference>
<feature type="domain" description="Bacterial Ig-like" evidence="1">
    <location>
        <begin position="540"/>
        <end position="615"/>
    </location>
</feature>
<protein>
    <recommendedName>
        <fullName evidence="1">Bacterial Ig-like domain-containing protein</fullName>
    </recommendedName>
</protein>
<evidence type="ECO:0000313" key="2">
    <source>
        <dbReference type="EMBL" id="RKH91884.1"/>
    </source>
</evidence>
<dbReference type="PANTHER" id="PTHR34677:SF3">
    <property type="entry name" value="BACTERIAL IG-LIKE DOMAIN-CONTAINING PROTEIN"/>
    <property type="match status" value="1"/>
</dbReference>
<keyword evidence="3" id="KW-1185">Reference proteome</keyword>
<comment type="caution">
    <text evidence="2">The sequence shown here is derived from an EMBL/GenBank/DDBJ whole genome shotgun (WGS) entry which is preliminary data.</text>
</comment>
<dbReference type="Pfam" id="PF19077">
    <property type="entry name" value="Big_13"/>
    <property type="match status" value="4"/>
</dbReference>
<feature type="domain" description="Bacterial Ig-like" evidence="1">
    <location>
        <begin position="985"/>
        <end position="1063"/>
    </location>
</feature>
<dbReference type="Proteomes" id="UP000278907">
    <property type="component" value="Unassembled WGS sequence"/>
</dbReference>